<evidence type="ECO:0000313" key="2">
    <source>
        <dbReference type="Proteomes" id="UP000219338"/>
    </source>
</evidence>
<proteinExistence type="predicted"/>
<reference evidence="2" key="1">
    <citation type="journal article" date="2017" name="Nat. Ecol. Evol.">
        <title>Genome expansion and lineage-specific genetic innovations in the forest pathogenic fungi Armillaria.</title>
        <authorList>
            <person name="Sipos G."/>
            <person name="Prasanna A.N."/>
            <person name="Walter M.C."/>
            <person name="O'Connor E."/>
            <person name="Balint B."/>
            <person name="Krizsan K."/>
            <person name="Kiss B."/>
            <person name="Hess J."/>
            <person name="Varga T."/>
            <person name="Slot J."/>
            <person name="Riley R."/>
            <person name="Boka B."/>
            <person name="Rigling D."/>
            <person name="Barry K."/>
            <person name="Lee J."/>
            <person name="Mihaltcheva S."/>
            <person name="LaButti K."/>
            <person name="Lipzen A."/>
            <person name="Waldron R."/>
            <person name="Moloney N.M."/>
            <person name="Sperisen C."/>
            <person name="Kredics L."/>
            <person name="Vagvoelgyi C."/>
            <person name="Patrignani A."/>
            <person name="Fitzpatrick D."/>
            <person name="Nagy I."/>
            <person name="Doyle S."/>
            <person name="Anderson J.B."/>
            <person name="Grigoriev I.V."/>
            <person name="Gueldener U."/>
            <person name="Muensterkoetter M."/>
            <person name="Nagy L.G."/>
        </authorList>
    </citation>
    <scope>NUCLEOTIDE SEQUENCE [LARGE SCALE GENOMIC DNA]</scope>
    <source>
        <strain evidence="2">C18/9</strain>
    </source>
</reference>
<gene>
    <name evidence="1" type="ORF">ARMOST_13471</name>
</gene>
<name>A0A284RMU7_ARMOS</name>
<sequence>MRWSLVAEMIGPRRTAARAVLELLARHLKASYSPHSFATSQQQPRICPYFMAHFVVTFNKYSVGIFLHKDCFSGTSLRPRNSCKDGLINGGERMAGTAAMPAPSVTDVYQYLSLPFFAFTGFINRSPS</sequence>
<dbReference type="EMBL" id="FUEG01000011">
    <property type="protein sequence ID" value="SJL10089.1"/>
    <property type="molecule type" value="Genomic_DNA"/>
</dbReference>
<dbReference type="AlphaFoldDB" id="A0A284RMU7"/>
<dbReference type="Proteomes" id="UP000219338">
    <property type="component" value="Unassembled WGS sequence"/>
</dbReference>
<organism evidence="1 2">
    <name type="scientific">Armillaria ostoyae</name>
    <name type="common">Armillaria root rot fungus</name>
    <dbReference type="NCBI Taxonomy" id="47428"/>
    <lineage>
        <taxon>Eukaryota</taxon>
        <taxon>Fungi</taxon>
        <taxon>Dikarya</taxon>
        <taxon>Basidiomycota</taxon>
        <taxon>Agaricomycotina</taxon>
        <taxon>Agaricomycetes</taxon>
        <taxon>Agaricomycetidae</taxon>
        <taxon>Agaricales</taxon>
        <taxon>Marasmiineae</taxon>
        <taxon>Physalacriaceae</taxon>
        <taxon>Armillaria</taxon>
    </lineage>
</organism>
<protein>
    <submittedName>
        <fullName evidence="1">Uncharacterized protein</fullName>
    </submittedName>
</protein>
<evidence type="ECO:0000313" key="1">
    <source>
        <dbReference type="EMBL" id="SJL10089.1"/>
    </source>
</evidence>
<dbReference type="OrthoDB" id="10613833at2759"/>
<keyword evidence="2" id="KW-1185">Reference proteome</keyword>
<accession>A0A284RMU7</accession>